<feature type="region of interest" description="Disordered" evidence="1">
    <location>
        <begin position="81"/>
        <end position="102"/>
    </location>
</feature>
<proteinExistence type="predicted"/>
<evidence type="ECO:0000256" key="2">
    <source>
        <dbReference type="SAM" id="SignalP"/>
    </source>
</evidence>
<comment type="caution">
    <text evidence="4">The sequence shown here is derived from an EMBL/GenBank/DDBJ whole genome shotgun (WGS) entry which is preliminary data.</text>
</comment>
<organism evidence="4 5">
    <name type="scientific">Alteriqipengyuania abyssalis</name>
    <dbReference type="NCBI Taxonomy" id="2860200"/>
    <lineage>
        <taxon>Bacteria</taxon>
        <taxon>Pseudomonadati</taxon>
        <taxon>Pseudomonadota</taxon>
        <taxon>Alphaproteobacteria</taxon>
        <taxon>Sphingomonadales</taxon>
        <taxon>Erythrobacteraceae</taxon>
        <taxon>Alteriqipengyuania</taxon>
    </lineage>
</organism>
<keyword evidence="2" id="KW-0732">Signal</keyword>
<evidence type="ECO:0000313" key="4">
    <source>
        <dbReference type="EMBL" id="MBY8338346.1"/>
    </source>
</evidence>
<dbReference type="Pfam" id="PF05901">
    <property type="entry name" value="Excalibur"/>
    <property type="match status" value="1"/>
</dbReference>
<dbReference type="EMBL" id="JAHWXP010000005">
    <property type="protein sequence ID" value="MBY8338346.1"/>
    <property type="molecule type" value="Genomic_DNA"/>
</dbReference>
<dbReference type="RefSeq" id="WP_222825837.1">
    <property type="nucleotide sequence ID" value="NZ_JAHWXP010000005.1"/>
</dbReference>
<evidence type="ECO:0000313" key="5">
    <source>
        <dbReference type="Proteomes" id="UP000759298"/>
    </source>
</evidence>
<dbReference type="Proteomes" id="UP000759298">
    <property type="component" value="Unassembled WGS sequence"/>
</dbReference>
<keyword evidence="5" id="KW-1185">Reference proteome</keyword>
<name>A0ABS7PHA6_9SPHN</name>
<sequence>MRLTVLASLALLSTPVATVEVSAHPGGLDAKGCHHNRKTGDYHCHRQRRATRPASGNSVDGSVYFPNCTAARAAGFSNIRRGQAGYRPELDRDDDGIACESN</sequence>
<dbReference type="InterPro" id="IPR008613">
    <property type="entry name" value="Excalibur_Ca-bd_domain"/>
</dbReference>
<feature type="chain" id="PRO_5045954686" evidence="2">
    <location>
        <begin position="19"/>
        <end position="102"/>
    </location>
</feature>
<feature type="signal peptide" evidence="2">
    <location>
        <begin position="1"/>
        <end position="18"/>
    </location>
</feature>
<dbReference type="NCBIfam" id="NF033223">
    <property type="entry name" value="YHYH_alt"/>
    <property type="match status" value="1"/>
</dbReference>
<evidence type="ECO:0000259" key="3">
    <source>
        <dbReference type="SMART" id="SM00894"/>
    </source>
</evidence>
<feature type="domain" description="Excalibur calcium-binding" evidence="3">
    <location>
        <begin position="64"/>
        <end position="100"/>
    </location>
</feature>
<evidence type="ECO:0000256" key="1">
    <source>
        <dbReference type="SAM" id="MobiDB-lite"/>
    </source>
</evidence>
<feature type="compositionally biased region" description="Acidic residues" evidence="1">
    <location>
        <begin position="91"/>
        <end position="102"/>
    </location>
</feature>
<reference evidence="4 5" key="1">
    <citation type="submission" date="2021-07" db="EMBL/GenBank/DDBJ databases">
        <title>Alteriqipengyuania abyssalis NZ-12B nov, sp.nov isolated from deep sea sponge in pacific ocean.</title>
        <authorList>
            <person name="Tareen S."/>
            <person name="Wink J."/>
        </authorList>
    </citation>
    <scope>NUCLEOTIDE SEQUENCE [LARGE SCALE GENOMIC DNA]</scope>
    <source>
        <strain evidence="4 5">NZ-12B</strain>
    </source>
</reference>
<gene>
    <name evidence="4" type="ORF">KYN89_14955</name>
</gene>
<dbReference type="InterPro" id="IPR047773">
    <property type="entry name" value="YHYH_dom_bact"/>
</dbReference>
<dbReference type="SMART" id="SM00894">
    <property type="entry name" value="Excalibur"/>
    <property type="match status" value="1"/>
</dbReference>
<protein>
    <submittedName>
        <fullName evidence="4">Excalibur calcium-binding domain-containing protein</fullName>
    </submittedName>
</protein>
<accession>A0ABS7PHA6</accession>